<keyword evidence="1" id="KW-0479">Metal-binding</keyword>
<dbReference type="PANTHER" id="PTHR46210">
    <property type="entry name" value="FHA DOMAIN-CONTAINING PROTEIN"/>
    <property type="match status" value="1"/>
</dbReference>
<dbReference type="PROSITE" id="PS50006">
    <property type="entry name" value="FHA_DOMAIN"/>
    <property type="match status" value="1"/>
</dbReference>
<dbReference type="InterPro" id="IPR011016">
    <property type="entry name" value="Znf_RING-CH"/>
</dbReference>
<dbReference type="Gene3D" id="2.60.200.20">
    <property type="match status" value="1"/>
</dbReference>
<gene>
    <name evidence="7" type="ORF">PPERSA_01935</name>
</gene>
<dbReference type="InterPro" id="IPR013083">
    <property type="entry name" value="Znf_RING/FYVE/PHD"/>
</dbReference>
<evidence type="ECO:0000259" key="5">
    <source>
        <dbReference type="PROSITE" id="PS50006"/>
    </source>
</evidence>
<dbReference type="AlphaFoldDB" id="A0A0V0R4B2"/>
<protein>
    <submittedName>
        <fullName evidence="7">SMAD/FHA domain</fullName>
    </submittedName>
</protein>
<feature type="compositionally biased region" description="Basic and acidic residues" evidence="4">
    <location>
        <begin position="64"/>
        <end position="77"/>
    </location>
</feature>
<evidence type="ECO:0000259" key="6">
    <source>
        <dbReference type="PROSITE" id="PS51292"/>
    </source>
</evidence>
<dbReference type="PROSITE" id="PS51292">
    <property type="entry name" value="ZF_RING_CH"/>
    <property type="match status" value="1"/>
</dbReference>
<feature type="compositionally biased region" description="Basic and acidic residues" evidence="4">
    <location>
        <begin position="124"/>
        <end position="141"/>
    </location>
</feature>
<keyword evidence="8" id="KW-1185">Reference proteome</keyword>
<evidence type="ECO:0000256" key="1">
    <source>
        <dbReference type="ARBA" id="ARBA00022723"/>
    </source>
</evidence>
<dbReference type="OMA" id="TIQYNIC"/>
<dbReference type="InterPro" id="IPR008984">
    <property type="entry name" value="SMAD_FHA_dom_sf"/>
</dbReference>
<keyword evidence="3" id="KW-0862">Zinc</keyword>
<dbReference type="OrthoDB" id="264354at2759"/>
<comment type="caution">
    <text evidence="7">The sequence shown here is derived from an EMBL/GenBank/DDBJ whole genome shotgun (WGS) entry which is preliminary data.</text>
</comment>
<dbReference type="SMART" id="SM00744">
    <property type="entry name" value="RINGv"/>
    <property type="match status" value="1"/>
</dbReference>
<dbReference type="SMART" id="SM00240">
    <property type="entry name" value="FHA"/>
    <property type="match status" value="1"/>
</dbReference>
<dbReference type="InterPro" id="IPR000253">
    <property type="entry name" value="FHA_dom"/>
</dbReference>
<dbReference type="PANTHER" id="PTHR46210:SF1">
    <property type="entry name" value="FHA DOMAIN-CONTAINING PROTEIN"/>
    <property type="match status" value="1"/>
</dbReference>
<dbReference type="Proteomes" id="UP000054937">
    <property type="component" value="Unassembled WGS sequence"/>
</dbReference>
<evidence type="ECO:0000256" key="3">
    <source>
        <dbReference type="ARBA" id="ARBA00022833"/>
    </source>
</evidence>
<reference evidence="7 8" key="1">
    <citation type="journal article" date="2015" name="Sci. Rep.">
        <title>Genome of the facultative scuticociliatosis pathogen Pseudocohnilembus persalinus provides insight into its virulence through horizontal gene transfer.</title>
        <authorList>
            <person name="Xiong J."/>
            <person name="Wang G."/>
            <person name="Cheng J."/>
            <person name="Tian M."/>
            <person name="Pan X."/>
            <person name="Warren A."/>
            <person name="Jiang C."/>
            <person name="Yuan D."/>
            <person name="Miao W."/>
        </authorList>
    </citation>
    <scope>NUCLEOTIDE SEQUENCE [LARGE SCALE GENOMIC DNA]</scope>
    <source>
        <strain evidence="7">36N120E</strain>
    </source>
</reference>
<dbReference type="CDD" id="cd00060">
    <property type="entry name" value="FHA"/>
    <property type="match status" value="1"/>
</dbReference>
<feature type="region of interest" description="Disordered" evidence="4">
    <location>
        <begin position="64"/>
        <end position="91"/>
    </location>
</feature>
<feature type="domain" description="FHA" evidence="5">
    <location>
        <begin position="384"/>
        <end position="428"/>
    </location>
</feature>
<dbReference type="Gene3D" id="3.30.40.10">
    <property type="entry name" value="Zinc/RING finger domain, C3HC4 (zinc finger)"/>
    <property type="match status" value="1"/>
</dbReference>
<sequence length="518" mass="61047">MGSCTSKQQNKQFIPYKVAITTKMWTKNQHNLFDFECKDVKTNTYEVQNSGKLIQVRLKQLHQKQQEQQKRDEEKQINNDIDNDNDNQENLNISDININDENQNYQQDQVPQNLQNAQQNQQKVDGKIEEKKKEKQLKPPEKEDEIVNIQQNECVVEPHHEVLKYTYNKNEFYIKQTPYQIEDDKDDSTQLWYVIRDQNNNNQQGLQFDKRMKLQIGDHIKLGRANLRIKEFVIQNESSQMNEDDHPLKTEGQDLEDTIQAGDKHCCRICLSEGSNLINPLISPCDCNGSMKYLHLKCIQKWVERQFKIKTYNNNHITVYFWKKLKCELCKTPFKTELQFNDIIYSIINIPKPKGSYLMLQLKGSDKKQERGIFIVDLSVKDTLKIGRTHDCDIKLNDISVSRVHAILQLQNNELYIEDYGSKFGTLVLLQDKLVLEPVLKKQYLIQCGRTLVTMEFQKATKQKSLVDQYTNKNNLPPGITIKQMDFNQINKEVKLEQIKQHRIELEKQAEKRKLAFY</sequence>
<proteinExistence type="predicted"/>
<dbReference type="Pfam" id="PF00498">
    <property type="entry name" value="FHA"/>
    <property type="match status" value="1"/>
</dbReference>
<dbReference type="InParanoid" id="A0A0V0R4B2"/>
<dbReference type="Pfam" id="PF12906">
    <property type="entry name" value="RINGv"/>
    <property type="match status" value="1"/>
</dbReference>
<feature type="domain" description="RING-CH-type" evidence="6">
    <location>
        <begin position="259"/>
        <end position="337"/>
    </location>
</feature>
<dbReference type="SUPFAM" id="SSF57850">
    <property type="entry name" value="RING/U-box"/>
    <property type="match status" value="1"/>
</dbReference>
<dbReference type="CDD" id="cd16495">
    <property type="entry name" value="RING_CH-C4HC3_MARCH"/>
    <property type="match status" value="1"/>
</dbReference>
<organism evidence="7 8">
    <name type="scientific">Pseudocohnilembus persalinus</name>
    <name type="common">Ciliate</name>
    <dbReference type="NCBI Taxonomy" id="266149"/>
    <lineage>
        <taxon>Eukaryota</taxon>
        <taxon>Sar</taxon>
        <taxon>Alveolata</taxon>
        <taxon>Ciliophora</taxon>
        <taxon>Intramacronucleata</taxon>
        <taxon>Oligohymenophorea</taxon>
        <taxon>Scuticociliatia</taxon>
        <taxon>Philasterida</taxon>
        <taxon>Pseudocohnilembidae</taxon>
        <taxon>Pseudocohnilembus</taxon>
    </lineage>
</organism>
<evidence type="ECO:0000256" key="4">
    <source>
        <dbReference type="SAM" id="MobiDB-lite"/>
    </source>
</evidence>
<name>A0A0V0R4B2_PSEPJ</name>
<evidence type="ECO:0000313" key="8">
    <source>
        <dbReference type="Proteomes" id="UP000054937"/>
    </source>
</evidence>
<dbReference type="SUPFAM" id="SSF49879">
    <property type="entry name" value="SMAD/FHA domain"/>
    <property type="match status" value="1"/>
</dbReference>
<evidence type="ECO:0000256" key="2">
    <source>
        <dbReference type="ARBA" id="ARBA00022771"/>
    </source>
</evidence>
<dbReference type="EMBL" id="LDAU01000055">
    <property type="protein sequence ID" value="KRX09048.1"/>
    <property type="molecule type" value="Genomic_DNA"/>
</dbReference>
<keyword evidence="2" id="KW-0863">Zinc-finger</keyword>
<evidence type="ECO:0000313" key="7">
    <source>
        <dbReference type="EMBL" id="KRX09048.1"/>
    </source>
</evidence>
<accession>A0A0V0R4B2</accession>
<feature type="region of interest" description="Disordered" evidence="4">
    <location>
        <begin position="110"/>
        <end position="142"/>
    </location>
</feature>
<feature type="compositionally biased region" description="Low complexity" evidence="4">
    <location>
        <begin position="110"/>
        <end position="122"/>
    </location>
</feature>
<dbReference type="GO" id="GO:0008270">
    <property type="term" value="F:zinc ion binding"/>
    <property type="evidence" value="ECO:0007669"/>
    <property type="project" value="UniProtKB-KW"/>
</dbReference>